<dbReference type="GO" id="GO:0001508">
    <property type="term" value="P:action potential"/>
    <property type="evidence" value="ECO:0007669"/>
    <property type="project" value="TreeGrafter"/>
</dbReference>
<keyword evidence="15" id="KW-1185">Reference proteome</keyword>
<dbReference type="Proteomes" id="UP000507470">
    <property type="component" value="Unassembled WGS sequence"/>
</dbReference>
<feature type="transmembrane region" description="Helical" evidence="12">
    <location>
        <begin position="85"/>
        <end position="103"/>
    </location>
</feature>
<dbReference type="EMBL" id="CACVKT020004000">
    <property type="protein sequence ID" value="CAC5387407.1"/>
    <property type="molecule type" value="Genomic_DNA"/>
</dbReference>
<dbReference type="PRINTS" id="PR00169">
    <property type="entry name" value="KCHANNEL"/>
</dbReference>
<dbReference type="PANTHER" id="PTHR11537:SF254">
    <property type="entry name" value="POTASSIUM VOLTAGE-GATED CHANNEL PROTEIN SHAB"/>
    <property type="match status" value="1"/>
</dbReference>
<gene>
    <name evidence="14" type="ORF">MCOR_22744</name>
</gene>
<accession>A0A6J8BYJ6</accession>
<evidence type="ECO:0000256" key="7">
    <source>
        <dbReference type="ARBA" id="ARBA00022958"/>
    </source>
</evidence>
<dbReference type="PANTHER" id="PTHR11537">
    <property type="entry name" value="VOLTAGE-GATED POTASSIUM CHANNEL"/>
    <property type="match status" value="1"/>
</dbReference>
<evidence type="ECO:0000256" key="12">
    <source>
        <dbReference type="SAM" id="Phobius"/>
    </source>
</evidence>
<feature type="domain" description="Ion transport" evidence="13">
    <location>
        <begin position="86"/>
        <end position="345"/>
    </location>
</feature>
<keyword evidence="6" id="KW-0851">Voltage-gated channel</keyword>
<evidence type="ECO:0000313" key="15">
    <source>
        <dbReference type="Proteomes" id="UP000507470"/>
    </source>
</evidence>
<dbReference type="Gene3D" id="1.20.120.350">
    <property type="entry name" value="Voltage-gated potassium channels. Chain C"/>
    <property type="match status" value="1"/>
</dbReference>
<evidence type="ECO:0000256" key="8">
    <source>
        <dbReference type="ARBA" id="ARBA00022989"/>
    </source>
</evidence>
<dbReference type="InterPro" id="IPR028325">
    <property type="entry name" value="VG_K_chnl"/>
</dbReference>
<evidence type="ECO:0000259" key="13">
    <source>
        <dbReference type="Pfam" id="PF00520"/>
    </source>
</evidence>
<dbReference type="Pfam" id="PF00520">
    <property type="entry name" value="Ion_trans"/>
    <property type="match status" value="1"/>
</dbReference>
<dbReference type="AlphaFoldDB" id="A0A6J8BYJ6"/>
<proteinExistence type="predicted"/>
<comment type="subcellular location">
    <subcellularLocation>
        <location evidence="1">Membrane</location>
        <topology evidence="1">Multi-pass membrane protein</topology>
    </subcellularLocation>
</comment>
<evidence type="ECO:0000256" key="10">
    <source>
        <dbReference type="ARBA" id="ARBA00023136"/>
    </source>
</evidence>
<dbReference type="OrthoDB" id="6158616at2759"/>
<evidence type="ECO:0000256" key="11">
    <source>
        <dbReference type="ARBA" id="ARBA00023303"/>
    </source>
</evidence>
<evidence type="ECO:0000313" key="14">
    <source>
        <dbReference type="EMBL" id="CAC5387407.1"/>
    </source>
</evidence>
<organism evidence="14 15">
    <name type="scientific">Mytilus coruscus</name>
    <name type="common">Sea mussel</name>
    <dbReference type="NCBI Taxonomy" id="42192"/>
    <lineage>
        <taxon>Eukaryota</taxon>
        <taxon>Metazoa</taxon>
        <taxon>Spiralia</taxon>
        <taxon>Lophotrochozoa</taxon>
        <taxon>Mollusca</taxon>
        <taxon>Bivalvia</taxon>
        <taxon>Autobranchia</taxon>
        <taxon>Pteriomorphia</taxon>
        <taxon>Mytilida</taxon>
        <taxon>Mytiloidea</taxon>
        <taxon>Mytilidae</taxon>
        <taxon>Mytilinae</taxon>
        <taxon>Mytilus</taxon>
    </lineage>
</organism>
<keyword evidence="3" id="KW-0633">Potassium transport</keyword>
<evidence type="ECO:0000256" key="6">
    <source>
        <dbReference type="ARBA" id="ARBA00022882"/>
    </source>
</evidence>
<dbReference type="InterPro" id="IPR027359">
    <property type="entry name" value="Volt_channel_dom_sf"/>
</dbReference>
<feature type="transmembrane region" description="Helical" evidence="12">
    <location>
        <begin position="315"/>
        <end position="336"/>
    </location>
</feature>
<evidence type="ECO:0000256" key="2">
    <source>
        <dbReference type="ARBA" id="ARBA00022448"/>
    </source>
</evidence>
<evidence type="ECO:0000256" key="3">
    <source>
        <dbReference type="ARBA" id="ARBA00022538"/>
    </source>
</evidence>
<evidence type="ECO:0000256" key="4">
    <source>
        <dbReference type="ARBA" id="ARBA00022692"/>
    </source>
</evidence>
<keyword evidence="11" id="KW-0407">Ion channel</keyword>
<keyword evidence="4 12" id="KW-0812">Transmembrane</keyword>
<protein>
    <submittedName>
        <fullName evidence="14">KCNA3</fullName>
    </submittedName>
</protein>
<keyword evidence="9" id="KW-0406">Ion transport</keyword>
<evidence type="ECO:0000256" key="9">
    <source>
        <dbReference type="ARBA" id="ARBA00023065"/>
    </source>
</evidence>
<evidence type="ECO:0000256" key="1">
    <source>
        <dbReference type="ARBA" id="ARBA00004141"/>
    </source>
</evidence>
<feature type="transmembrane region" description="Helical" evidence="12">
    <location>
        <begin position="214"/>
        <end position="234"/>
    </location>
</feature>
<keyword evidence="10 12" id="KW-0472">Membrane</keyword>
<keyword evidence="5" id="KW-0631">Potassium channel</keyword>
<keyword evidence="7" id="KW-0630">Potassium</keyword>
<dbReference type="InterPro" id="IPR005821">
    <property type="entry name" value="Ion_trans_dom"/>
</dbReference>
<name>A0A6J8BYJ6_MYTCO</name>
<evidence type="ECO:0000256" key="5">
    <source>
        <dbReference type="ARBA" id="ARBA00022826"/>
    </source>
</evidence>
<sequence length="368" mass="42755">MYSWKPFLLFNPYKSSFQKILRKSPFRKIFNVYKKSPTACPEESERTDKLKLTKRTLFEENFSVHKDEEKHDITDHKQITDAYSIVYLLIVLLSVVMTFLFTVHEVREKAFDLDTLINKSKSAIGVVAFNVNSSKEVLFLTTRMPKWWYQIDRALMGYFTVEFIVRFIACPSKQTFAKCWLNILDVVLNMSMWTRFGIELNHEKMLTTFNNVIIWVWGLSYCMVSLRILRFLRVNRQYLELRVLLLTLKQSSKELLLLFVSFILLAALFANFIFYAEYEDPTAFQSTFSGLWWSVVTMTTVGYGDTVPKSIPGKLIGGACAMCGLLVIAMPITIVASKFNDNYSKMKDIVKFKLKISVIKSANIRSCR</sequence>
<reference evidence="14 15" key="1">
    <citation type="submission" date="2020-06" db="EMBL/GenBank/DDBJ databases">
        <authorList>
            <person name="Li R."/>
            <person name="Bekaert M."/>
        </authorList>
    </citation>
    <scope>NUCLEOTIDE SEQUENCE [LARGE SCALE GENOMIC DNA]</scope>
    <source>
        <strain evidence="15">wild</strain>
    </source>
</reference>
<keyword evidence="2" id="KW-0813">Transport</keyword>
<keyword evidence="8 12" id="KW-1133">Transmembrane helix</keyword>
<dbReference type="GO" id="GO:0005249">
    <property type="term" value="F:voltage-gated potassium channel activity"/>
    <property type="evidence" value="ECO:0007669"/>
    <property type="project" value="InterPro"/>
</dbReference>
<feature type="transmembrane region" description="Helical" evidence="12">
    <location>
        <begin position="255"/>
        <end position="276"/>
    </location>
</feature>
<dbReference type="FunFam" id="1.10.287.70:FF:000097">
    <property type="entry name" value="Potassium voltage-gated channel subfamily G member 3"/>
    <property type="match status" value="1"/>
</dbReference>
<dbReference type="GO" id="GO:0008076">
    <property type="term" value="C:voltage-gated potassium channel complex"/>
    <property type="evidence" value="ECO:0007669"/>
    <property type="project" value="InterPro"/>
</dbReference>
<dbReference type="Gene3D" id="1.10.287.70">
    <property type="match status" value="1"/>
</dbReference>
<dbReference type="SUPFAM" id="SSF81324">
    <property type="entry name" value="Voltage-gated potassium channels"/>
    <property type="match status" value="1"/>
</dbReference>